<evidence type="ECO:0000256" key="1">
    <source>
        <dbReference type="SAM" id="SignalP"/>
    </source>
</evidence>
<evidence type="ECO:0000313" key="2">
    <source>
        <dbReference type="EMBL" id="GCD45100.1"/>
    </source>
</evidence>
<keyword evidence="1" id="KW-0732">Signal</keyword>
<dbReference type="Proteomes" id="UP000286746">
    <property type="component" value="Unassembled WGS sequence"/>
</dbReference>
<organism evidence="2 3">
    <name type="scientific">Streptomyces paromomycinus</name>
    <name type="common">Streptomyces rimosus subsp. paromomycinus</name>
    <dbReference type="NCBI Taxonomy" id="92743"/>
    <lineage>
        <taxon>Bacteria</taxon>
        <taxon>Bacillati</taxon>
        <taxon>Actinomycetota</taxon>
        <taxon>Actinomycetes</taxon>
        <taxon>Kitasatosporales</taxon>
        <taxon>Streptomycetaceae</taxon>
        <taxon>Streptomyces</taxon>
    </lineage>
</organism>
<dbReference type="InterPro" id="IPR006311">
    <property type="entry name" value="TAT_signal"/>
</dbReference>
<dbReference type="RefSeq" id="WP_125055768.1">
    <property type="nucleotide sequence ID" value="NZ_BHZD01000001.1"/>
</dbReference>
<comment type="caution">
    <text evidence="2">The sequence shown here is derived from an EMBL/GenBank/DDBJ whole genome shotgun (WGS) entry which is preliminary data.</text>
</comment>
<feature type="chain" id="PRO_5019103233" evidence="1">
    <location>
        <begin position="32"/>
        <end position="100"/>
    </location>
</feature>
<dbReference type="PROSITE" id="PS51318">
    <property type="entry name" value="TAT"/>
    <property type="match status" value="1"/>
</dbReference>
<proteinExistence type="predicted"/>
<name>A0A401W6Z8_STREY</name>
<dbReference type="AlphaFoldDB" id="A0A401W6Z8"/>
<reference evidence="2 3" key="1">
    <citation type="submission" date="2018-11" db="EMBL/GenBank/DDBJ databases">
        <title>Whole genome sequence of Streptomyces paromomycinus NBRC 15454(T).</title>
        <authorList>
            <person name="Komaki H."/>
            <person name="Tamura T."/>
        </authorList>
    </citation>
    <scope>NUCLEOTIDE SEQUENCE [LARGE SCALE GENOMIC DNA]</scope>
    <source>
        <strain evidence="2 3">NBRC 15454</strain>
    </source>
</reference>
<accession>A0A401W6Z8</accession>
<protein>
    <submittedName>
        <fullName evidence="2">Uncharacterized protein</fullName>
    </submittedName>
</protein>
<evidence type="ECO:0000313" key="3">
    <source>
        <dbReference type="Proteomes" id="UP000286746"/>
    </source>
</evidence>
<dbReference type="EMBL" id="BHZD01000001">
    <property type="protein sequence ID" value="GCD45100.1"/>
    <property type="molecule type" value="Genomic_DNA"/>
</dbReference>
<feature type="signal peptide" evidence="1">
    <location>
        <begin position="1"/>
        <end position="31"/>
    </location>
</feature>
<keyword evidence="3" id="KW-1185">Reference proteome</keyword>
<gene>
    <name evidence="2" type="ORF">GKJPGBOP_04820</name>
</gene>
<sequence>MRAKRRSVIRTAAVATGVAAALLLPVSGAFAATDAAADTAATTQQHATGRLSALLPENGLAGVAERIGELPAGGLAGAAGVLGAAGVGVAVHRRRQAQQV</sequence>